<keyword evidence="1" id="KW-0472">Membrane</keyword>
<proteinExistence type="predicted"/>
<comment type="caution">
    <text evidence="2">The sequence shown here is derived from an EMBL/GenBank/DDBJ whole genome shotgun (WGS) entry which is preliminary data.</text>
</comment>
<gene>
    <name evidence="2" type="ORF">COB20_00770</name>
</gene>
<sequence>MNERDFHLVMRAKRQIHRETALRSMLIFGLLFSAALRFLGVELPFLYLMLFVFLLISLIFSSDLIANFGLVSKDDLIKIIEKQLHSDPEMLTRYLNTRSRGRVGS</sequence>
<accession>A0A2A4XHX4</accession>
<keyword evidence="1" id="KW-0812">Transmembrane</keyword>
<name>A0A2A4XHX4_9GAMM</name>
<organism evidence="2 3">
    <name type="scientific">SAR86 cluster bacterium</name>
    <dbReference type="NCBI Taxonomy" id="2030880"/>
    <lineage>
        <taxon>Bacteria</taxon>
        <taxon>Pseudomonadati</taxon>
        <taxon>Pseudomonadota</taxon>
        <taxon>Gammaproteobacteria</taxon>
        <taxon>SAR86 cluster</taxon>
    </lineage>
</organism>
<protein>
    <submittedName>
        <fullName evidence="2">Uncharacterized protein</fullName>
    </submittedName>
</protein>
<dbReference type="AlphaFoldDB" id="A0A2A4XHX4"/>
<dbReference type="Proteomes" id="UP000218767">
    <property type="component" value="Unassembled WGS sequence"/>
</dbReference>
<reference evidence="3" key="1">
    <citation type="submission" date="2017-08" db="EMBL/GenBank/DDBJ databases">
        <title>A dynamic microbial community with high functional redundancy inhabits the cold, oxic subseafloor aquifer.</title>
        <authorList>
            <person name="Tully B.J."/>
            <person name="Wheat C.G."/>
            <person name="Glazer B.T."/>
            <person name="Huber J.A."/>
        </authorList>
    </citation>
    <scope>NUCLEOTIDE SEQUENCE [LARGE SCALE GENOMIC DNA]</scope>
</reference>
<feature type="transmembrane region" description="Helical" evidence="1">
    <location>
        <begin position="21"/>
        <end position="39"/>
    </location>
</feature>
<keyword evidence="1" id="KW-1133">Transmembrane helix</keyword>
<evidence type="ECO:0000313" key="2">
    <source>
        <dbReference type="EMBL" id="PCI82170.1"/>
    </source>
</evidence>
<dbReference type="EMBL" id="NVUL01000002">
    <property type="protein sequence ID" value="PCI82170.1"/>
    <property type="molecule type" value="Genomic_DNA"/>
</dbReference>
<evidence type="ECO:0000313" key="3">
    <source>
        <dbReference type="Proteomes" id="UP000218767"/>
    </source>
</evidence>
<feature type="transmembrane region" description="Helical" evidence="1">
    <location>
        <begin position="45"/>
        <end position="70"/>
    </location>
</feature>
<evidence type="ECO:0000256" key="1">
    <source>
        <dbReference type="SAM" id="Phobius"/>
    </source>
</evidence>